<dbReference type="InterPro" id="IPR050445">
    <property type="entry name" value="Bact_polysacc_biosynth/exp"/>
</dbReference>
<keyword evidence="3" id="KW-0472">Membrane</keyword>
<name>A0A7V0T6B5_UNCW3</name>
<dbReference type="InterPro" id="IPR005702">
    <property type="entry name" value="Wzc-like_C"/>
</dbReference>
<gene>
    <name evidence="5" type="ORF">ENN51_05025</name>
</gene>
<dbReference type="PANTHER" id="PTHR32309:SF13">
    <property type="entry name" value="FERRIC ENTEROBACTIN TRANSPORT PROTEIN FEPE"/>
    <property type="match status" value="1"/>
</dbReference>
<dbReference type="GO" id="GO:0005524">
    <property type="term" value="F:ATP binding"/>
    <property type="evidence" value="ECO:0007669"/>
    <property type="project" value="UniProtKB-KW"/>
</dbReference>
<feature type="transmembrane region" description="Helical" evidence="3">
    <location>
        <begin position="27"/>
        <end position="46"/>
    </location>
</feature>
<organism evidence="5">
    <name type="scientific">candidate division WOR-3 bacterium</name>
    <dbReference type="NCBI Taxonomy" id="2052148"/>
    <lineage>
        <taxon>Bacteria</taxon>
        <taxon>Bacteria division WOR-3</taxon>
    </lineage>
</organism>
<reference evidence="5" key="1">
    <citation type="journal article" date="2020" name="mSystems">
        <title>Genome- and Community-Level Interaction Insights into Carbon Utilization and Element Cycling Functions of Hydrothermarchaeota in Hydrothermal Sediment.</title>
        <authorList>
            <person name="Zhou Z."/>
            <person name="Liu Y."/>
            <person name="Xu W."/>
            <person name="Pan J."/>
            <person name="Luo Z.H."/>
            <person name="Li M."/>
        </authorList>
    </citation>
    <scope>NUCLEOTIDE SEQUENCE [LARGE SCALE GENOMIC DNA]</scope>
    <source>
        <strain evidence="5">SpSt-1182</strain>
    </source>
</reference>
<feature type="transmembrane region" description="Helical" evidence="3">
    <location>
        <begin position="429"/>
        <end position="447"/>
    </location>
</feature>
<keyword evidence="3" id="KW-1133">Transmembrane helix</keyword>
<dbReference type="Proteomes" id="UP000885672">
    <property type="component" value="Unassembled WGS sequence"/>
</dbReference>
<dbReference type="InterPro" id="IPR027417">
    <property type="entry name" value="P-loop_NTPase"/>
</dbReference>
<comment type="caution">
    <text evidence="5">The sequence shown here is derived from an EMBL/GenBank/DDBJ whole genome shotgun (WGS) entry which is preliminary data.</text>
</comment>
<evidence type="ECO:0000256" key="1">
    <source>
        <dbReference type="ARBA" id="ARBA00022741"/>
    </source>
</evidence>
<proteinExistence type="predicted"/>
<feature type="domain" description="CobQ/CobB/MinD/ParA nucleotide binding" evidence="4">
    <location>
        <begin position="522"/>
        <end position="629"/>
    </location>
</feature>
<dbReference type="NCBIfam" id="TIGR01007">
    <property type="entry name" value="eps_fam"/>
    <property type="match status" value="1"/>
</dbReference>
<dbReference type="Gene3D" id="3.40.50.300">
    <property type="entry name" value="P-loop containing nucleotide triphosphate hydrolases"/>
    <property type="match status" value="1"/>
</dbReference>
<dbReference type="InterPro" id="IPR002586">
    <property type="entry name" value="CobQ/CobB/MinD/ParA_Nub-bd_dom"/>
</dbReference>
<dbReference type="EMBL" id="DSBX01000195">
    <property type="protein sequence ID" value="HDQ99631.1"/>
    <property type="molecule type" value="Genomic_DNA"/>
</dbReference>
<sequence length="685" mass="73741">MNQEPGTDTDSGSVSLRQYLDLLQRRVWLLTAVFAALLIGSFAWLASRPAVYQSSTSFLARDDGRGGMRVELFGDGRSGLSRGPNLANHIELLRSRTLAQLVLDSAGPGLRARFEAANLGVAERLRRAIAVRPVRDADVVRLAVRAPDPELAREIAAGYVRAYGDFTLSSSRADVSAVREFVQGQLAVVAARLDTAERRLEEYKHTEGVTDLGQETRVLVERQSRTLARHEQAQARRFELEREAGWLRDEVAAAGVAPAALLDSSVRPALTRLEGEVSELEAERTGLLRQGYEENSPRVRALAERSAAARAEFGRELARVGLTPGPGRVGEAVERLAVVNAELAAAREAERVLAGHVADAERELAGLPGRERVLAGLEREVEVNRLVFSLLAQRHEEARIQEAGRTAAIALVDPPSPGVKVKPDLRSSALVALLLAAFLAFGAAVAVDRLDTRCRRPEDLERTRFPVLASVPRLSLGSGPERPARPELITLNTPGDNDAEAFRILRTNLQFAAAGRSIRTLAVTSSGPSEGKSLIAANLALVMAQSGKRTLLVDADLRRPRQHKLFGGRRKPGLTDVVMLGMPMEQAARPGPVAGLELLSAGTTPPSPVDFLNAEAFGRLAERLAKDYEVVIYDTPPVLVSADAAVLAVRLDGVALVARMGATDLRALAEARRVLDLAGASIFGV</sequence>
<keyword evidence="3" id="KW-0812">Transmembrane</keyword>
<evidence type="ECO:0000313" key="5">
    <source>
        <dbReference type="EMBL" id="HDQ99631.1"/>
    </source>
</evidence>
<dbReference type="GO" id="GO:0004715">
    <property type="term" value="F:non-membrane spanning protein tyrosine kinase activity"/>
    <property type="evidence" value="ECO:0007669"/>
    <property type="project" value="UniProtKB-EC"/>
</dbReference>
<accession>A0A7V0T6B5</accession>
<protein>
    <submittedName>
        <fullName evidence="5">Polysaccharide biosynthesis tyrosine autokinase</fullName>
        <ecNumber evidence="5">2.7.10.2</ecNumber>
    </submittedName>
</protein>
<dbReference type="EC" id="2.7.10.2" evidence="5"/>
<evidence type="ECO:0000259" key="4">
    <source>
        <dbReference type="Pfam" id="PF01656"/>
    </source>
</evidence>
<dbReference type="AlphaFoldDB" id="A0A7V0T6B5"/>
<feature type="non-terminal residue" evidence="5">
    <location>
        <position position="685"/>
    </location>
</feature>
<keyword evidence="2" id="KW-0067">ATP-binding</keyword>
<dbReference type="Pfam" id="PF01656">
    <property type="entry name" value="CbiA"/>
    <property type="match status" value="1"/>
</dbReference>
<dbReference type="PANTHER" id="PTHR32309">
    <property type="entry name" value="TYROSINE-PROTEIN KINASE"/>
    <property type="match status" value="1"/>
</dbReference>
<evidence type="ECO:0000256" key="2">
    <source>
        <dbReference type="ARBA" id="ARBA00022840"/>
    </source>
</evidence>
<keyword evidence="5" id="KW-0808">Transferase</keyword>
<dbReference type="GO" id="GO:0005886">
    <property type="term" value="C:plasma membrane"/>
    <property type="evidence" value="ECO:0007669"/>
    <property type="project" value="TreeGrafter"/>
</dbReference>
<dbReference type="SUPFAM" id="SSF52540">
    <property type="entry name" value="P-loop containing nucleoside triphosphate hydrolases"/>
    <property type="match status" value="1"/>
</dbReference>
<evidence type="ECO:0000256" key="3">
    <source>
        <dbReference type="SAM" id="Phobius"/>
    </source>
</evidence>
<dbReference type="CDD" id="cd05387">
    <property type="entry name" value="BY-kinase"/>
    <property type="match status" value="1"/>
</dbReference>
<keyword evidence="1" id="KW-0547">Nucleotide-binding</keyword>